<dbReference type="Gene3D" id="3.40.50.10240">
    <property type="entry name" value="Thiamin pyrophosphokinase, catalytic domain"/>
    <property type="match status" value="1"/>
</dbReference>
<dbReference type="InterPro" id="IPR007373">
    <property type="entry name" value="Thiamin_PyroPKinase_B1-bd"/>
</dbReference>
<dbReference type="NCBIfam" id="TIGR01378">
    <property type="entry name" value="thi_PPkinase"/>
    <property type="match status" value="1"/>
</dbReference>
<dbReference type="SMART" id="SM00983">
    <property type="entry name" value="TPK_B1_binding"/>
    <property type="match status" value="1"/>
</dbReference>
<protein>
    <recommendedName>
        <fullName evidence="5">Thiamine diphosphokinase</fullName>
        <ecNumber evidence="5">2.7.6.2</ecNumber>
    </recommendedName>
</protein>
<keyword evidence="8" id="KW-1185">Reference proteome</keyword>
<comment type="caution">
    <text evidence="7">The sequence shown here is derived from an EMBL/GenBank/DDBJ whole genome shotgun (WGS) entry which is preliminary data.</text>
</comment>
<dbReference type="AlphaFoldDB" id="A0AAW9MR17"/>
<dbReference type="GO" id="GO:0006772">
    <property type="term" value="P:thiamine metabolic process"/>
    <property type="evidence" value="ECO:0007669"/>
    <property type="project" value="UniProtKB-UniRule"/>
</dbReference>
<dbReference type="CDD" id="cd07995">
    <property type="entry name" value="TPK"/>
    <property type="match status" value="1"/>
</dbReference>
<evidence type="ECO:0000256" key="5">
    <source>
        <dbReference type="NCBIfam" id="TIGR01378"/>
    </source>
</evidence>
<keyword evidence="1 7" id="KW-0808">Transferase</keyword>
<keyword evidence="4" id="KW-0067">ATP-binding</keyword>
<dbReference type="Pfam" id="PF04263">
    <property type="entry name" value="TPK_catalytic"/>
    <property type="match status" value="1"/>
</dbReference>
<name>A0AAW9MR17_9FIRM</name>
<dbReference type="InterPro" id="IPR036371">
    <property type="entry name" value="TPK_B1-bd_sf"/>
</dbReference>
<dbReference type="EC" id="2.7.6.2" evidence="5"/>
<dbReference type="EMBL" id="JAYKOT010000003">
    <property type="protein sequence ID" value="MEB3429516.1"/>
    <property type="molecule type" value="Genomic_DNA"/>
</dbReference>
<proteinExistence type="predicted"/>
<evidence type="ECO:0000313" key="8">
    <source>
        <dbReference type="Proteomes" id="UP001357733"/>
    </source>
</evidence>
<evidence type="ECO:0000259" key="6">
    <source>
        <dbReference type="SMART" id="SM00983"/>
    </source>
</evidence>
<evidence type="ECO:0000256" key="2">
    <source>
        <dbReference type="ARBA" id="ARBA00022741"/>
    </source>
</evidence>
<dbReference type="RefSeq" id="WP_324619701.1">
    <property type="nucleotide sequence ID" value="NZ_JAYKOT010000003.1"/>
</dbReference>
<organism evidence="7 8">
    <name type="scientific">Citroniella saccharovorans</name>
    <dbReference type="NCBI Taxonomy" id="2053367"/>
    <lineage>
        <taxon>Bacteria</taxon>
        <taxon>Bacillati</taxon>
        <taxon>Bacillota</taxon>
        <taxon>Tissierellia</taxon>
        <taxon>Tissierellales</taxon>
        <taxon>Peptoniphilaceae</taxon>
        <taxon>Citroniella</taxon>
    </lineage>
</organism>
<dbReference type="PANTHER" id="PTHR41299:SF1">
    <property type="entry name" value="THIAMINE PYROPHOSPHOKINASE"/>
    <property type="match status" value="1"/>
</dbReference>
<dbReference type="PANTHER" id="PTHR41299">
    <property type="entry name" value="THIAMINE PYROPHOSPHOKINASE"/>
    <property type="match status" value="1"/>
</dbReference>
<evidence type="ECO:0000313" key="7">
    <source>
        <dbReference type="EMBL" id="MEB3429516.1"/>
    </source>
</evidence>
<dbReference type="GO" id="GO:0009229">
    <property type="term" value="P:thiamine diphosphate biosynthetic process"/>
    <property type="evidence" value="ECO:0007669"/>
    <property type="project" value="InterPro"/>
</dbReference>
<dbReference type="InterPro" id="IPR006282">
    <property type="entry name" value="Thi_PPkinase"/>
</dbReference>
<dbReference type="GO" id="GO:0016301">
    <property type="term" value="F:kinase activity"/>
    <property type="evidence" value="ECO:0007669"/>
    <property type="project" value="UniProtKB-KW"/>
</dbReference>
<reference evidence="7 8" key="1">
    <citation type="submission" date="2024-01" db="EMBL/GenBank/DDBJ databases">
        <title>Complete genome sequence of Citroniella saccharovorans strain M6.X9, isolated from human fecal sample.</title>
        <authorList>
            <person name="Cheng G."/>
            <person name="Westerholm M."/>
            <person name="Schnurer A."/>
        </authorList>
    </citation>
    <scope>NUCLEOTIDE SEQUENCE [LARGE SCALE GENOMIC DNA]</scope>
    <source>
        <strain evidence="7 8">DSM 29873</strain>
    </source>
</reference>
<evidence type="ECO:0000256" key="1">
    <source>
        <dbReference type="ARBA" id="ARBA00022679"/>
    </source>
</evidence>
<dbReference type="InterPro" id="IPR036759">
    <property type="entry name" value="TPK_catalytic_sf"/>
</dbReference>
<gene>
    <name evidence="7" type="ORF">VLK81_05740</name>
</gene>
<dbReference type="InterPro" id="IPR007371">
    <property type="entry name" value="TPK_catalytic"/>
</dbReference>
<accession>A0AAW9MR17</accession>
<dbReference type="GO" id="GO:0004788">
    <property type="term" value="F:thiamine diphosphokinase activity"/>
    <property type="evidence" value="ECO:0007669"/>
    <property type="project" value="UniProtKB-UniRule"/>
</dbReference>
<sequence length="221" mass="24929">MNIMIFSKDINSKNIILVSGGDASIPKLEQSLNYKLVIAADSGVDNCLKLGLIPDLVIGDLDSISNDSLNFIKSHKIKIFKYPVDKDMTDTELVLFYIQNNCPTDTTLYIFGFNGSRLDHSLINILLLDRYSKFFKIKLINDNNIIQLIEKKMIFPKDNYYYSLVPISNDGIVVSLIGFKFPLNSKKIEFSSSLAISNKIIDKEAVIYLHSGCGILIRSFE</sequence>
<dbReference type="InterPro" id="IPR053149">
    <property type="entry name" value="TPK"/>
</dbReference>
<dbReference type="Pfam" id="PF04265">
    <property type="entry name" value="TPK_B1_binding"/>
    <property type="match status" value="1"/>
</dbReference>
<dbReference type="SUPFAM" id="SSF63862">
    <property type="entry name" value="Thiamin pyrophosphokinase, substrate-binding domain"/>
    <property type="match status" value="1"/>
</dbReference>
<dbReference type="GO" id="GO:0005524">
    <property type="term" value="F:ATP binding"/>
    <property type="evidence" value="ECO:0007669"/>
    <property type="project" value="UniProtKB-KW"/>
</dbReference>
<dbReference type="GO" id="GO:0030975">
    <property type="term" value="F:thiamine binding"/>
    <property type="evidence" value="ECO:0007669"/>
    <property type="project" value="InterPro"/>
</dbReference>
<keyword evidence="3" id="KW-0418">Kinase</keyword>
<evidence type="ECO:0000256" key="3">
    <source>
        <dbReference type="ARBA" id="ARBA00022777"/>
    </source>
</evidence>
<dbReference type="Proteomes" id="UP001357733">
    <property type="component" value="Unassembled WGS sequence"/>
</dbReference>
<dbReference type="SUPFAM" id="SSF63999">
    <property type="entry name" value="Thiamin pyrophosphokinase, catalytic domain"/>
    <property type="match status" value="1"/>
</dbReference>
<evidence type="ECO:0000256" key="4">
    <source>
        <dbReference type="ARBA" id="ARBA00022840"/>
    </source>
</evidence>
<keyword evidence="2" id="KW-0547">Nucleotide-binding</keyword>
<feature type="domain" description="Thiamin pyrophosphokinase thiamin-binding" evidence="6">
    <location>
        <begin position="150"/>
        <end position="215"/>
    </location>
</feature>